<dbReference type="EMBL" id="BJOV01000005">
    <property type="protein sequence ID" value="GEE02964.1"/>
    <property type="molecule type" value="Genomic_DNA"/>
</dbReference>
<evidence type="ECO:0000256" key="3">
    <source>
        <dbReference type="ARBA" id="ARBA00023008"/>
    </source>
</evidence>
<dbReference type="OrthoDB" id="345021at2"/>
<dbReference type="AlphaFoldDB" id="A0A7I9VCF1"/>
<keyword evidence="9" id="KW-1185">Reference proteome</keyword>
<dbReference type="RefSeq" id="WP_040519338.1">
    <property type="nucleotide sequence ID" value="NZ_BJOV01000005.1"/>
</dbReference>
<dbReference type="Pfam" id="PF00394">
    <property type="entry name" value="Cu-oxidase"/>
    <property type="match status" value="1"/>
</dbReference>
<dbReference type="InterPro" id="IPR034279">
    <property type="entry name" value="CuRO_3_CopA"/>
</dbReference>
<evidence type="ECO:0000256" key="4">
    <source>
        <dbReference type="SAM" id="MobiDB-lite"/>
    </source>
</evidence>
<evidence type="ECO:0000259" key="7">
    <source>
        <dbReference type="Pfam" id="PF07732"/>
    </source>
</evidence>
<dbReference type="Gene3D" id="2.60.40.420">
    <property type="entry name" value="Cupredoxins - blue copper proteins"/>
    <property type="match status" value="3"/>
</dbReference>
<dbReference type="Pfam" id="PF07732">
    <property type="entry name" value="Cu-oxidase_3"/>
    <property type="match status" value="1"/>
</dbReference>
<feature type="domain" description="Plastocyanin-like" evidence="7">
    <location>
        <begin position="73"/>
        <end position="173"/>
    </location>
</feature>
<organism evidence="8 9">
    <name type="scientific">Gordonia spumicola</name>
    <dbReference type="NCBI Taxonomy" id="589161"/>
    <lineage>
        <taxon>Bacteria</taxon>
        <taxon>Bacillati</taxon>
        <taxon>Actinomycetota</taxon>
        <taxon>Actinomycetes</taxon>
        <taxon>Mycobacteriales</taxon>
        <taxon>Gordoniaceae</taxon>
        <taxon>Gordonia</taxon>
    </lineage>
</organism>
<feature type="domain" description="Plastocyanin-like" evidence="5">
    <location>
        <begin position="243"/>
        <end position="343"/>
    </location>
</feature>
<dbReference type="InterPro" id="IPR011706">
    <property type="entry name" value="Cu-oxidase_C"/>
</dbReference>
<accession>A0A7I9VCF1</accession>
<dbReference type="Proteomes" id="UP000444960">
    <property type="component" value="Unassembled WGS sequence"/>
</dbReference>
<dbReference type="CDD" id="cd13861">
    <property type="entry name" value="CuRO_1_CumA_like"/>
    <property type="match status" value="1"/>
</dbReference>
<evidence type="ECO:0000256" key="1">
    <source>
        <dbReference type="ARBA" id="ARBA00022723"/>
    </source>
</evidence>
<dbReference type="GO" id="GO:0005507">
    <property type="term" value="F:copper ion binding"/>
    <property type="evidence" value="ECO:0007669"/>
    <property type="project" value="InterPro"/>
</dbReference>
<dbReference type="PROSITE" id="PS00079">
    <property type="entry name" value="MULTICOPPER_OXIDASE1"/>
    <property type="match status" value="1"/>
</dbReference>
<name>A0A7I9VCF1_9ACTN</name>
<evidence type="ECO:0000256" key="2">
    <source>
        <dbReference type="ARBA" id="ARBA00023002"/>
    </source>
</evidence>
<keyword evidence="3" id="KW-0186">Copper</keyword>
<dbReference type="PROSITE" id="PS00080">
    <property type="entry name" value="MULTICOPPER_OXIDASE2"/>
    <property type="match status" value="1"/>
</dbReference>
<dbReference type="InterPro" id="IPR002355">
    <property type="entry name" value="Cu_oxidase_Cu_BS"/>
</dbReference>
<dbReference type="Pfam" id="PF07731">
    <property type="entry name" value="Cu-oxidase_2"/>
    <property type="match status" value="1"/>
</dbReference>
<dbReference type="CDD" id="cd13896">
    <property type="entry name" value="CuRO_3_CopA"/>
    <property type="match status" value="1"/>
</dbReference>
<protein>
    <submittedName>
        <fullName evidence="8">Sugar transporter</fullName>
    </submittedName>
</protein>
<keyword evidence="8" id="KW-0762">Sugar transport</keyword>
<feature type="domain" description="Plastocyanin-like" evidence="6">
    <location>
        <begin position="382"/>
        <end position="493"/>
    </location>
</feature>
<evidence type="ECO:0000259" key="5">
    <source>
        <dbReference type="Pfam" id="PF00394"/>
    </source>
</evidence>
<dbReference type="PROSITE" id="PS51257">
    <property type="entry name" value="PROKAR_LIPOPROTEIN"/>
    <property type="match status" value="1"/>
</dbReference>
<proteinExistence type="predicted"/>
<comment type="caution">
    <text evidence="8">The sequence shown here is derived from an EMBL/GenBank/DDBJ whole genome shotgun (WGS) entry which is preliminary data.</text>
</comment>
<dbReference type="InterPro" id="IPR001117">
    <property type="entry name" value="Cu-oxidase_2nd"/>
</dbReference>
<dbReference type="PANTHER" id="PTHR11709:SF394">
    <property type="entry name" value="FI03373P-RELATED"/>
    <property type="match status" value="1"/>
</dbReference>
<reference evidence="9" key="1">
    <citation type="submission" date="2019-06" db="EMBL/GenBank/DDBJ databases">
        <title>Gordonia isolated from sludge of a wastewater treatment plant.</title>
        <authorList>
            <person name="Tamura T."/>
            <person name="Aoyama K."/>
            <person name="Kang Y."/>
            <person name="Saito S."/>
            <person name="Akiyama N."/>
            <person name="Yazawa K."/>
            <person name="Gonoi T."/>
            <person name="Mikami Y."/>
        </authorList>
    </citation>
    <scope>NUCLEOTIDE SEQUENCE [LARGE SCALE GENOMIC DNA]</scope>
    <source>
        <strain evidence="9">NBRC 107696</strain>
    </source>
</reference>
<dbReference type="InterPro" id="IPR033138">
    <property type="entry name" value="Cu_oxidase_CS"/>
</dbReference>
<keyword evidence="1" id="KW-0479">Metal-binding</keyword>
<dbReference type="PANTHER" id="PTHR11709">
    <property type="entry name" value="MULTI-COPPER OXIDASE"/>
    <property type="match status" value="1"/>
</dbReference>
<dbReference type="GO" id="GO:0016491">
    <property type="term" value="F:oxidoreductase activity"/>
    <property type="evidence" value="ECO:0007669"/>
    <property type="project" value="UniProtKB-KW"/>
</dbReference>
<dbReference type="InterPro" id="IPR011707">
    <property type="entry name" value="Cu-oxidase-like_N"/>
</dbReference>
<evidence type="ECO:0000313" key="9">
    <source>
        <dbReference type="Proteomes" id="UP000444960"/>
    </source>
</evidence>
<dbReference type="SUPFAM" id="SSF49503">
    <property type="entry name" value="Cupredoxins"/>
    <property type="match status" value="3"/>
</dbReference>
<gene>
    <name evidence="8" type="ORF">nbrc107696_34100</name>
</gene>
<keyword evidence="8" id="KW-0813">Transport</keyword>
<evidence type="ECO:0000259" key="6">
    <source>
        <dbReference type="Pfam" id="PF07731"/>
    </source>
</evidence>
<keyword evidence="2" id="KW-0560">Oxidoreductase</keyword>
<dbReference type="InterPro" id="IPR045087">
    <property type="entry name" value="Cu-oxidase_fam"/>
</dbReference>
<feature type="region of interest" description="Disordered" evidence="4">
    <location>
        <begin position="26"/>
        <end position="51"/>
    </location>
</feature>
<dbReference type="InterPro" id="IPR008972">
    <property type="entry name" value="Cupredoxin"/>
</dbReference>
<evidence type="ECO:0000313" key="8">
    <source>
        <dbReference type="EMBL" id="GEE02964.1"/>
    </source>
</evidence>
<sequence length="495" mass="53036">MVEVSRRSVLIGGLAALGVGVLGACSPDRPQRPESSPLPGPPLQASPKPGQKVVEASLTARPVAVDLGAGIIANTWAYGDEVPGRVVRATAGDFLRVNVDNQLPAPTTVHWHGIRLRNEADGVPDVTQQAIAPGNRFVYAFTAPDAGTHFFHPHVGAQLDRGLYAPIIIDDPADAGDYDAEWIVVLDDWTDGVGKSPDQILADFQAESGPLKSGMGGMDHSSMPGMNHGNSSLGDAGDVAYPHYLINGRVPEAPTEFRCRPGQRVRVRLINAASDTVFKVALADHTMTVTHSDGHRVNDKQTGALYVAMGERYDVTITAGDGVFPLVAAAEGKSGQALAFLRTASGQAPPSTIRPRELEGPVLLGADDLAAAESARLPDRDPDTTLKVTLNGQMSPYAWGINGKKYGEDTPLTVRPGQRLRMQITNSTMMVHPMHIHGHTWSLPDRSGLRKDTVLIRPMGRVNVDLDADNPGAWALHCHNIYHMETGMMTTLRYA</sequence>